<dbReference type="Proteomes" id="UP000321523">
    <property type="component" value="Unassembled WGS sequence"/>
</dbReference>
<dbReference type="RefSeq" id="WP_044434788.1">
    <property type="nucleotide sequence ID" value="NZ_BJYZ01000034.1"/>
</dbReference>
<organism evidence="1 2">
    <name type="scientific">Skermanella aerolata</name>
    <dbReference type="NCBI Taxonomy" id="393310"/>
    <lineage>
        <taxon>Bacteria</taxon>
        <taxon>Pseudomonadati</taxon>
        <taxon>Pseudomonadota</taxon>
        <taxon>Alphaproteobacteria</taxon>
        <taxon>Rhodospirillales</taxon>
        <taxon>Azospirillaceae</taxon>
        <taxon>Skermanella</taxon>
    </lineage>
</organism>
<protein>
    <submittedName>
        <fullName evidence="1">Uncharacterized protein</fullName>
    </submittedName>
</protein>
<gene>
    <name evidence="1" type="ORF">SAE02_61210</name>
</gene>
<comment type="caution">
    <text evidence="1">The sequence shown here is derived from an EMBL/GenBank/DDBJ whole genome shotgun (WGS) entry which is preliminary data.</text>
</comment>
<proteinExistence type="predicted"/>
<dbReference type="EMBL" id="BJYZ01000034">
    <property type="protein sequence ID" value="GEO41973.1"/>
    <property type="molecule type" value="Genomic_DNA"/>
</dbReference>
<sequence length="67" mass="7521">MLSYIEERDALIGPVEEPIDDRAVASRMRKRGHTEAEIVELLGYSPSPILPRIRPAPPRGRCDTPKP</sequence>
<accession>A0A512DZR3</accession>
<dbReference type="AlphaFoldDB" id="A0A512DZR3"/>
<keyword evidence="2" id="KW-1185">Reference proteome</keyword>
<evidence type="ECO:0000313" key="2">
    <source>
        <dbReference type="Proteomes" id="UP000321523"/>
    </source>
</evidence>
<evidence type="ECO:0000313" key="1">
    <source>
        <dbReference type="EMBL" id="GEO41973.1"/>
    </source>
</evidence>
<name>A0A512DZR3_9PROT</name>
<reference evidence="1 2" key="1">
    <citation type="submission" date="2019-07" db="EMBL/GenBank/DDBJ databases">
        <title>Whole genome shotgun sequence of Skermanella aerolata NBRC 106429.</title>
        <authorList>
            <person name="Hosoyama A."/>
            <person name="Uohara A."/>
            <person name="Ohji S."/>
            <person name="Ichikawa N."/>
        </authorList>
    </citation>
    <scope>NUCLEOTIDE SEQUENCE [LARGE SCALE GENOMIC DNA]</scope>
    <source>
        <strain evidence="1 2">NBRC 106429</strain>
    </source>
</reference>